<organism evidence="7 8">
    <name type="scientific">Priapulus caudatus</name>
    <name type="common">Priapulid worm</name>
    <dbReference type="NCBI Taxonomy" id="37621"/>
    <lineage>
        <taxon>Eukaryota</taxon>
        <taxon>Metazoa</taxon>
        <taxon>Ecdysozoa</taxon>
        <taxon>Scalidophora</taxon>
        <taxon>Priapulida</taxon>
        <taxon>Priapulimorpha</taxon>
        <taxon>Priapulimorphida</taxon>
        <taxon>Priapulidae</taxon>
        <taxon>Priapulus</taxon>
    </lineage>
</organism>
<dbReference type="SUPFAM" id="SSF49562">
    <property type="entry name" value="C2 domain (Calcium/lipid-binding domain, CaLB)"/>
    <property type="match status" value="1"/>
</dbReference>
<dbReference type="InterPro" id="IPR015433">
    <property type="entry name" value="PI3/4_kinase"/>
</dbReference>
<dbReference type="PANTHER" id="PTHR10048:SF111">
    <property type="entry name" value="PHOSPHATIDYLINOSITOL 3-KINASE AGE-1"/>
    <property type="match status" value="1"/>
</dbReference>
<feature type="domain" description="PI3K/PI4K catalytic" evidence="4">
    <location>
        <begin position="372"/>
        <end position="667"/>
    </location>
</feature>
<dbReference type="SMART" id="SM00146">
    <property type="entry name" value="PI3Kc"/>
    <property type="match status" value="1"/>
</dbReference>
<keyword evidence="1" id="KW-0808">Transferase</keyword>
<reference evidence="8" key="1">
    <citation type="submission" date="2025-08" db="UniProtKB">
        <authorList>
            <consortium name="RefSeq"/>
        </authorList>
    </citation>
    <scope>IDENTIFICATION</scope>
</reference>
<dbReference type="InterPro" id="IPR011009">
    <property type="entry name" value="Kinase-like_dom_sf"/>
</dbReference>
<evidence type="ECO:0000313" key="7">
    <source>
        <dbReference type="Proteomes" id="UP000695022"/>
    </source>
</evidence>
<evidence type="ECO:0000313" key="8">
    <source>
        <dbReference type="RefSeq" id="XP_014681416.1"/>
    </source>
</evidence>
<proteinExistence type="inferred from homology"/>
<dbReference type="InterPro" id="IPR016024">
    <property type="entry name" value="ARM-type_fold"/>
</dbReference>
<dbReference type="PROSITE" id="PS51545">
    <property type="entry name" value="PIK_HELICAL"/>
    <property type="match status" value="1"/>
</dbReference>
<dbReference type="InterPro" id="IPR042236">
    <property type="entry name" value="PI3K_accessory_sf"/>
</dbReference>
<comment type="similarity">
    <text evidence="3">Belongs to the PI3/PI4-kinase family.</text>
</comment>
<dbReference type="Pfam" id="PF00454">
    <property type="entry name" value="PI3_PI4_kinase"/>
    <property type="match status" value="1"/>
</dbReference>
<dbReference type="SUPFAM" id="SSF56112">
    <property type="entry name" value="Protein kinase-like (PK-like)"/>
    <property type="match status" value="1"/>
</dbReference>
<gene>
    <name evidence="8" type="primary">LOC106821222</name>
</gene>
<dbReference type="PROSITE" id="PS51547">
    <property type="entry name" value="C2_PI3K"/>
    <property type="match status" value="1"/>
</dbReference>
<dbReference type="InterPro" id="IPR035892">
    <property type="entry name" value="C2_domain_sf"/>
</dbReference>
<evidence type="ECO:0000259" key="5">
    <source>
        <dbReference type="PROSITE" id="PS51545"/>
    </source>
</evidence>
<dbReference type="Gene3D" id="2.60.40.150">
    <property type="entry name" value="C2 domain"/>
    <property type="match status" value="1"/>
</dbReference>
<dbReference type="SUPFAM" id="SSF48371">
    <property type="entry name" value="ARM repeat"/>
    <property type="match status" value="1"/>
</dbReference>
<dbReference type="InterPro" id="IPR001263">
    <property type="entry name" value="PI3K_accessory_dom"/>
</dbReference>
<dbReference type="InterPro" id="IPR018936">
    <property type="entry name" value="PI3/4_kinase_CS"/>
</dbReference>
<accession>A0ABM1FAE5</accession>
<name>A0ABM1FAE5_PRICU</name>
<dbReference type="GeneID" id="106821222"/>
<dbReference type="Pfam" id="PF00613">
    <property type="entry name" value="PI3Ka"/>
    <property type="match status" value="1"/>
</dbReference>
<dbReference type="Pfam" id="PF00792">
    <property type="entry name" value="PI3K_C2"/>
    <property type="match status" value="1"/>
</dbReference>
<evidence type="ECO:0000259" key="6">
    <source>
        <dbReference type="PROSITE" id="PS51547"/>
    </source>
</evidence>
<evidence type="ECO:0000256" key="3">
    <source>
        <dbReference type="PROSITE-ProRule" id="PRU00880"/>
    </source>
</evidence>
<dbReference type="PROSITE" id="PS00916">
    <property type="entry name" value="PI3_4_KINASE_2"/>
    <property type="match status" value="1"/>
</dbReference>
<dbReference type="Gene3D" id="1.10.1070.11">
    <property type="entry name" value="Phosphatidylinositol 3-/4-kinase, catalytic domain"/>
    <property type="match status" value="1"/>
</dbReference>
<dbReference type="RefSeq" id="XP_014681416.1">
    <property type="nucleotide sequence ID" value="XM_014825930.1"/>
</dbReference>
<evidence type="ECO:0000256" key="2">
    <source>
        <dbReference type="ARBA" id="ARBA00022777"/>
    </source>
</evidence>
<keyword evidence="7" id="KW-1185">Reference proteome</keyword>
<protein>
    <submittedName>
        <fullName evidence="8">Phosphatidylinositol 4,5-bisphosphate 3-kinase catalytic subunit alpha isoform-like</fullName>
    </submittedName>
</protein>
<dbReference type="CDD" id="cd05165">
    <property type="entry name" value="PI3Kc_I"/>
    <property type="match status" value="1"/>
</dbReference>
<sequence length="681" mass="78694">MDLPRCARLSLSLCSLAKRKKGKEEYCAIAWGNIMLFDYKSQSRSDKFSIYLWPMPKNIDDLQNPLGICGSNPNKDSPCLELEFDRYIHPVVFPNDAQIEQYANFLNGIDPNSAHARGSTVAPASKLTTEVCDEDLEQLREIVKRDPLSETSEQEKELLWRLRHECKEMPDSLPRLLDVVRWNCRDDVSHLYTLLKDWPTVSPETALELLDCTYPDLRVREFAVSCLGENLSDDQLSQYLLQLVQVMKYELYVNNALSKFLLKKALINTRIGHFFFWHIKAEMQHFSSTHLRFGLLLEAYCRGCGAYLKELNKQVEALEKLTKLSHSLKERKEDSQKAIKYMLEQVGQADYLEALKDFSSPIDNSFTLGELIIEECKILGSAKRPLWLVWKNKDSMADKLHPTNSIIFKSGDDLRQDMLTLQVIRIMDDIWKNEGYDLRMMPYCCLATGKEVGMIQVVQNAETVFHIQKGGGKKAAFQVDSSQLHRWIKEKSRLKAVGQHAEEKAYESAIETFTLSCAGYCVATFVLGIGDRHPDNIMVNEEGQIFHIDFGHFLHHIKKKYGIKRERVPFVLTEDFMRVIAKDADYPTKTKEFEKFNELCGKAYLCLRRHANLFITLFTMMLNAGIPELQSFDDVEYLRKTLAVEKKEQQAIEYFQAQFHEAYGGAWTTKLDWFFHGVKHM</sequence>
<feature type="domain" description="PIK helical" evidence="5">
    <location>
        <begin position="125"/>
        <end position="303"/>
    </location>
</feature>
<dbReference type="PANTHER" id="PTHR10048">
    <property type="entry name" value="PHOSPHATIDYLINOSITOL KINASE"/>
    <property type="match status" value="1"/>
</dbReference>
<dbReference type="PROSITE" id="PS00915">
    <property type="entry name" value="PI3_4_KINASE_1"/>
    <property type="match status" value="1"/>
</dbReference>
<dbReference type="InterPro" id="IPR002420">
    <property type="entry name" value="PI3K-type_C2_dom"/>
</dbReference>
<keyword evidence="2" id="KW-0418">Kinase</keyword>
<evidence type="ECO:0000256" key="1">
    <source>
        <dbReference type="ARBA" id="ARBA00022679"/>
    </source>
</evidence>
<dbReference type="Gene3D" id="3.30.1010.10">
    <property type="entry name" value="Phosphatidylinositol 3-kinase Catalytic Subunit, Chain A, domain 4"/>
    <property type="match status" value="1"/>
</dbReference>
<evidence type="ECO:0000259" key="4">
    <source>
        <dbReference type="PROSITE" id="PS50290"/>
    </source>
</evidence>
<dbReference type="SMART" id="SM00145">
    <property type="entry name" value="PI3Ka"/>
    <property type="match status" value="1"/>
</dbReference>
<dbReference type="InterPro" id="IPR000403">
    <property type="entry name" value="PI3/4_kinase_cat_dom"/>
</dbReference>
<dbReference type="Gene3D" id="1.25.40.70">
    <property type="entry name" value="Phosphatidylinositol 3-kinase, accessory domain (PIK)"/>
    <property type="match status" value="1"/>
</dbReference>
<dbReference type="PROSITE" id="PS50290">
    <property type="entry name" value="PI3_4_KINASE_3"/>
    <property type="match status" value="1"/>
</dbReference>
<dbReference type="Proteomes" id="UP000695022">
    <property type="component" value="Unplaced"/>
</dbReference>
<feature type="domain" description="C2 PI3K-type" evidence="6">
    <location>
        <begin position="1"/>
        <end position="94"/>
    </location>
</feature>
<dbReference type="InterPro" id="IPR036940">
    <property type="entry name" value="PI3/4_kinase_cat_sf"/>
</dbReference>